<dbReference type="PANTHER" id="PTHR43693">
    <property type="entry name" value="PROTEIN PHOSPHATASE CHEZ"/>
    <property type="match status" value="1"/>
</dbReference>
<dbReference type="Proteomes" id="UP000515856">
    <property type="component" value="Chromosome"/>
</dbReference>
<sequence>MLQSYSDLDEEKRDMLKELGNIGTGNAITSLSQMIDQPLEMEIPKVCIVPFQKVPDMLGGAETIQVGILLEVSGDLSGTFMFLLNEEFAKTIIEKLVDAKVEDIFELDELSKSAISEIGNIMCCSYINALSLLLHVDIHVSLPAVCCDMAGAILSVPMIKFAHLGDELLFIENRFQLDDVPVVSHILFFPDFESLNFMFQTLGSLYE</sequence>
<keyword evidence="2" id="KW-0378">Hydrolase</keyword>
<evidence type="ECO:0000256" key="2">
    <source>
        <dbReference type="ARBA" id="ARBA00022801"/>
    </source>
</evidence>
<dbReference type="InterPro" id="IPR028976">
    <property type="entry name" value="CheC-like_sf"/>
</dbReference>
<dbReference type="RefSeq" id="WP_117453062.1">
    <property type="nucleotide sequence ID" value="NZ_CP060636.1"/>
</dbReference>
<accession>A0A7G9GNG2</accession>
<feature type="domain" description="CheC-like protein" evidence="3">
    <location>
        <begin position="13"/>
        <end position="46"/>
    </location>
</feature>
<keyword evidence="6" id="KW-1185">Reference proteome</keyword>
<evidence type="ECO:0000313" key="6">
    <source>
        <dbReference type="Proteomes" id="UP000515856"/>
    </source>
</evidence>
<dbReference type="KEGG" id="ehn:H9Q80_19260"/>
<evidence type="ECO:0000256" key="1">
    <source>
        <dbReference type="ARBA" id="ARBA00022500"/>
    </source>
</evidence>
<organism evidence="5 6">
    <name type="scientific">[Eubacterium] hominis</name>
    <dbReference type="NCBI Taxonomy" id="2764325"/>
    <lineage>
        <taxon>Bacteria</taxon>
        <taxon>Bacillati</taxon>
        <taxon>Bacillota</taxon>
        <taxon>Erysipelotrichia</taxon>
        <taxon>Erysipelotrichales</taxon>
        <taxon>Erysipelotrichaceae</taxon>
        <taxon>Amedibacillus</taxon>
    </lineage>
</organism>
<evidence type="ECO:0000259" key="4">
    <source>
        <dbReference type="Pfam" id="PF13690"/>
    </source>
</evidence>
<dbReference type="Pfam" id="PF04509">
    <property type="entry name" value="CheC"/>
    <property type="match status" value="1"/>
</dbReference>
<dbReference type="InterPro" id="IPR050992">
    <property type="entry name" value="CheZ_family_phosphatases"/>
</dbReference>
<evidence type="ECO:0000313" key="5">
    <source>
        <dbReference type="EMBL" id="QNM12344.1"/>
    </source>
</evidence>
<name>A0A7G9GNG2_9FIRM</name>
<dbReference type="GO" id="GO:0016787">
    <property type="term" value="F:hydrolase activity"/>
    <property type="evidence" value="ECO:0007669"/>
    <property type="project" value="UniProtKB-KW"/>
</dbReference>
<proteinExistence type="predicted"/>
<dbReference type="SUPFAM" id="SSF103039">
    <property type="entry name" value="CheC-like"/>
    <property type="match status" value="1"/>
</dbReference>
<reference evidence="5 6" key="1">
    <citation type="submission" date="2020-08" db="EMBL/GenBank/DDBJ databases">
        <authorList>
            <person name="Liu C."/>
            <person name="Sun Q."/>
        </authorList>
    </citation>
    <scope>NUCLEOTIDE SEQUENCE [LARGE SCALE GENOMIC DNA]</scope>
    <source>
        <strain evidence="5 6">NSJ-61</strain>
    </source>
</reference>
<dbReference type="PANTHER" id="PTHR43693:SF1">
    <property type="entry name" value="PROTEIN PHOSPHATASE CHEZ"/>
    <property type="match status" value="1"/>
</dbReference>
<dbReference type="Gene3D" id="3.40.1550.10">
    <property type="entry name" value="CheC-like"/>
    <property type="match status" value="1"/>
</dbReference>
<feature type="domain" description="Chemotaxis phosphatase CheX-like" evidence="4">
    <location>
        <begin position="68"/>
        <end position="150"/>
    </location>
</feature>
<keyword evidence="1" id="KW-0145">Chemotaxis</keyword>
<dbReference type="CDD" id="cd17909">
    <property type="entry name" value="CheC_ClassI"/>
    <property type="match status" value="1"/>
</dbReference>
<dbReference type="GO" id="GO:0006935">
    <property type="term" value="P:chemotaxis"/>
    <property type="evidence" value="ECO:0007669"/>
    <property type="project" value="UniProtKB-KW"/>
</dbReference>
<evidence type="ECO:0000259" key="3">
    <source>
        <dbReference type="Pfam" id="PF04509"/>
    </source>
</evidence>
<dbReference type="Pfam" id="PF13690">
    <property type="entry name" value="CheX"/>
    <property type="match status" value="1"/>
</dbReference>
<dbReference type="EMBL" id="CP060636">
    <property type="protein sequence ID" value="QNM12344.1"/>
    <property type="molecule type" value="Genomic_DNA"/>
</dbReference>
<dbReference type="InterPro" id="IPR007597">
    <property type="entry name" value="CheC"/>
</dbReference>
<dbReference type="InterPro" id="IPR028051">
    <property type="entry name" value="CheX-like_dom"/>
</dbReference>
<gene>
    <name evidence="5" type="ORF">H9Q80_19260</name>
</gene>
<dbReference type="AlphaFoldDB" id="A0A7G9GNG2"/>
<protein>
    <submittedName>
        <fullName evidence="5">Chemotaxis protein CheC</fullName>
    </submittedName>
</protein>